<dbReference type="GO" id="GO:0016747">
    <property type="term" value="F:acyltransferase activity, transferring groups other than amino-acyl groups"/>
    <property type="evidence" value="ECO:0007669"/>
    <property type="project" value="InterPro"/>
</dbReference>
<dbReference type="Proteomes" id="UP000230292">
    <property type="component" value="Unassembled WGS sequence"/>
</dbReference>
<keyword evidence="2" id="KW-0808">Transferase</keyword>
<dbReference type="Gene3D" id="3.40.630.30">
    <property type="match status" value="1"/>
</dbReference>
<dbReference type="AlphaFoldDB" id="A0A2M7H529"/>
<dbReference type="InterPro" id="IPR000182">
    <property type="entry name" value="GNAT_dom"/>
</dbReference>
<feature type="domain" description="N-acetyltransferase" evidence="1">
    <location>
        <begin position="20"/>
        <end position="171"/>
    </location>
</feature>
<dbReference type="SUPFAM" id="SSF55729">
    <property type="entry name" value="Acyl-CoA N-acyltransferases (Nat)"/>
    <property type="match status" value="1"/>
</dbReference>
<dbReference type="InterPro" id="IPR016181">
    <property type="entry name" value="Acyl_CoA_acyltransferase"/>
</dbReference>
<accession>A0A2M7H529</accession>
<reference evidence="2 3" key="1">
    <citation type="submission" date="2017-09" db="EMBL/GenBank/DDBJ databases">
        <title>Depth-based differentiation of microbial function through sediment-hosted aquifers and enrichment of novel symbionts in the deep terrestrial subsurface.</title>
        <authorList>
            <person name="Probst A.J."/>
            <person name="Ladd B."/>
            <person name="Jarett J.K."/>
            <person name="Geller-Mcgrath D.E."/>
            <person name="Sieber C.M."/>
            <person name="Emerson J.B."/>
            <person name="Anantharaman K."/>
            <person name="Thomas B.C."/>
            <person name="Malmstrom R."/>
            <person name="Stieglmeier M."/>
            <person name="Klingl A."/>
            <person name="Woyke T."/>
            <person name="Ryan C.M."/>
            <person name="Banfield J.F."/>
        </authorList>
    </citation>
    <scope>NUCLEOTIDE SEQUENCE [LARGE SCALE GENOMIC DNA]</scope>
    <source>
        <strain evidence="2">CG15_BIG_FIL_POST_REV_8_21_14_020_45_12</strain>
    </source>
</reference>
<comment type="caution">
    <text evidence="2">The sequence shown here is derived from an EMBL/GenBank/DDBJ whole genome shotgun (WGS) entry which is preliminary data.</text>
</comment>
<evidence type="ECO:0000313" key="2">
    <source>
        <dbReference type="EMBL" id="PIW37330.1"/>
    </source>
</evidence>
<dbReference type="Pfam" id="PF13302">
    <property type="entry name" value="Acetyltransf_3"/>
    <property type="match status" value="1"/>
</dbReference>
<evidence type="ECO:0000313" key="3">
    <source>
        <dbReference type="Proteomes" id="UP000230292"/>
    </source>
</evidence>
<gene>
    <name evidence="2" type="ORF">COW24_00725</name>
</gene>
<proteinExistence type="predicted"/>
<dbReference type="PROSITE" id="PS51186">
    <property type="entry name" value="GNAT"/>
    <property type="match status" value="1"/>
</dbReference>
<dbReference type="PANTHER" id="PTHR39173:SF1">
    <property type="entry name" value="ACETYLTRANSFERASE"/>
    <property type="match status" value="1"/>
</dbReference>
<dbReference type="PANTHER" id="PTHR39173">
    <property type="entry name" value="ACETYLTRANSFERASE"/>
    <property type="match status" value="1"/>
</dbReference>
<organism evidence="2 3">
    <name type="scientific">Candidatus Kerfeldbacteria bacterium CG15_BIG_FIL_POST_REV_8_21_14_020_45_12</name>
    <dbReference type="NCBI Taxonomy" id="2014247"/>
    <lineage>
        <taxon>Bacteria</taxon>
        <taxon>Candidatus Kerfeldiibacteriota</taxon>
    </lineage>
</organism>
<name>A0A2M7H529_9BACT</name>
<dbReference type="EMBL" id="PFGC01000010">
    <property type="protein sequence ID" value="PIW37330.1"/>
    <property type="molecule type" value="Genomic_DNA"/>
</dbReference>
<evidence type="ECO:0000259" key="1">
    <source>
        <dbReference type="PROSITE" id="PS51186"/>
    </source>
</evidence>
<protein>
    <submittedName>
        <fullName evidence="2">GNAT family N-acetyltransferase</fullName>
    </submittedName>
</protein>
<sequence length="174" mass="19657">MLELIEPSVKYQASFLDALSEYRSLGEPHHAYDDLAEDNFQNFLFRLEQDSRGEFIAEGKVPQSFFWLVDSGLYIGRVAIRHKLNDKLRRVGGHIGYTIRPSERQKGYGKKILKMALPKARGLGLVRALVTCDETNVASRKIIESCGGVLEDAMVIANTGKAKLRFWIDLNDVI</sequence>